<protein>
    <submittedName>
        <fullName evidence="2">Uncharacterized protein</fullName>
    </submittedName>
</protein>
<organism evidence="2 3">
    <name type="scientific">Prorocentrum cordatum</name>
    <dbReference type="NCBI Taxonomy" id="2364126"/>
    <lineage>
        <taxon>Eukaryota</taxon>
        <taxon>Sar</taxon>
        <taxon>Alveolata</taxon>
        <taxon>Dinophyceae</taxon>
        <taxon>Prorocentrales</taxon>
        <taxon>Prorocentraceae</taxon>
        <taxon>Prorocentrum</taxon>
    </lineage>
</organism>
<feature type="compositionally biased region" description="Low complexity" evidence="1">
    <location>
        <begin position="147"/>
        <end position="156"/>
    </location>
</feature>
<feature type="compositionally biased region" description="Basic and acidic residues" evidence="1">
    <location>
        <begin position="115"/>
        <end position="128"/>
    </location>
</feature>
<evidence type="ECO:0000313" key="2">
    <source>
        <dbReference type="EMBL" id="CAK0820539.1"/>
    </source>
</evidence>
<accession>A0ABN9RRP2</accession>
<dbReference type="EMBL" id="CAUYUJ010007370">
    <property type="protein sequence ID" value="CAK0820539.1"/>
    <property type="molecule type" value="Genomic_DNA"/>
</dbReference>
<feature type="non-terminal residue" evidence="2">
    <location>
        <position position="180"/>
    </location>
</feature>
<evidence type="ECO:0000256" key="1">
    <source>
        <dbReference type="SAM" id="MobiDB-lite"/>
    </source>
</evidence>
<proteinExistence type="predicted"/>
<comment type="caution">
    <text evidence="2">The sequence shown here is derived from an EMBL/GenBank/DDBJ whole genome shotgun (WGS) entry which is preliminary data.</text>
</comment>
<gene>
    <name evidence="2" type="ORF">PCOR1329_LOCUS22176</name>
</gene>
<reference evidence="2" key="1">
    <citation type="submission" date="2023-10" db="EMBL/GenBank/DDBJ databases">
        <authorList>
            <person name="Chen Y."/>
            <person name="Shah S."/>
            <person name="Dougan E. K."/>
            <person name="Thang M."/>
            <person name="Chan C."/>
        </authorList>
    </citation>
    <scope>NUCLEOTIDE SEQUENCE [LARGE SCALE GENOMIC DNA]</scope>
</reference>
<feature type="compositionally biased region" description="Basic and acidic residues" evidence="1">
    <location>
        <begin position="11"/>
        <end position="21"/>
    </location>
</feature>
<feature type="non-terminal residue" evidence="2">
    <location>
        <position position="1"/>
    </location>
</feature>
<sequence>HSLSDLGGSGVREHVHQDPDRRRHQVRQSIPKPQGAPARRRNSGPSGKGATARSAVGSARGEPREQPRLVLGQKRHPQRERDENMSGLLPEAPGQQDSHRRGEACVPLPLQEVQGEDKSGGGRGRPGEEGQVAADPVLELREESGDAACGASPARAARARSREAPHSHREGAWRRGQGDM</sequence>
<evidence type="ECO:0000313" key="3">
    <source>
        <dbReference type="Proteomes" id="UP001189429"/>
    </source>
</evidence>
<dbReference type="Proteomes" id="UP001189429">
    <property type="component" value="Unassembled WGS sequence"/>
</dbReference>
<name>A0ABN9RRP2_9DINO</name>
<feature type="compositionally biased region" description="Basic and acidic residues" evidence="1">
    <location>
        <begin position="160"/>
        <end position="180"/>
    </location>
</feature>
<feature type="region of interest" description="Disordered" evidence="1">
    <location>
        <begin position="1"/>
        <end position="180"/>
    </location>
</feature>
<keyword evidence="3" id="KW-1185">Reference proteome</keyword>